<organism evidence="2 3">
    <name type="scientific">Sinanodonta woodiana</name>
    <name type="common">Chinese pond mussel</name>
    <name type="synonym">Anodonta woodiana</name>
    <dbReference type="NCBI Taxonomy" id="1069815"/>
    <lineage>
        <taxon>Eukaryota</taxon>
        <taxon>Metazoa</taxon>
        <taxon>Spiralia</taxon>
        <taxon>Lophotrochozoa</taxon>
        <taxon>Mollusca</taxon>
        <taxon>Bivalvia</taxon>
        <taxon>Autobranchia</taxon>
        <taxon>Heteroconchia</taxon>
        <taxon>Palaeoheterodonta</taxon>
        <taxon>Unionida</taxon>
        <taxon>Unionoidea</taxon>
        <taxon>Unionidae</taxon>
        <taxon>Unioninae</taxon>
        <taxon>Sinanodonta</taxon>
    </lineage>
</organism>
<dbReference type="AlphaFoldDB" id="A0ABD3Y0K6"/>
<evidence type="ECO:0000313" key="3">
    <source>
        <dbReference type="Proteomes" id="UP001634394"/>
    </source>
</evidence>
<name>A0ABD3Y0K6_SINWO</name>
<gene>
    <name evidence="2" type="ORF">ACJMK2_003693</name>
</gene>
<accession>A0ABD3Y0K6</accession>
<protein>
    <submittedName>
        <fullName evidence="2">Uncharacterized protein</fullName>
    </submittedName>
</protein>
<feature type="region of interest" description="Disordered" evidence="1">
    <location>
        <begin position="1"/>
        <end position="20"/>
    </location>
</feature>
<evidence type="ECO:0000313" key="2">
    <source>
        <dbReference type="EMBL" id="KAL3891431.1"/>
    </source>
</evidence>
<comment type="caution">
    <text evidence="2">The sequence shown here is derived from an EMBL/GenBank/DDBJ whole genome shotgun (WGS) entry which is preliminary data.</text>
</comment>
<proteinExistence type="predicted"/>
<sequence>GYNISNCGLRSVTDHTKSRRERMIILQDMRLKEKMQDVNKSGNSKPGSRPYSNFMRQTRKCPRQKYELRPPVNIVKQTKSYHQPRKEQKQRSRQKHTKQ</sequence>
<dbReference type="Proteomes" id="UP001634394">
    <property type="component" value="Unassembled WGS sequence"/>
</dbReference>
<keyword evidence="3" id="KW-1185">Reference proteome</keyword>
<feature type="compositionally biased region" description="Polar residues" evidence="1">
    <location>
        <begin position="38"/>
        <end position="56"/>
    </location>
</feature>
<dbReference type="EMBL" id="JBJQND010000001">
    <property type="protein sequence ID" value="KAL3891431.1"/>
    <property type="molecule type" value="Genomic_DNA"/>
</dbReference>
<reference evidence="2 3" key="1">
    <citation type="submission" date="2024-11" db="EMBL/GenBank/DDBJ databases">
        <title>Chromosome-level genome assembly of the freshwater bivalve Anodonta woodiana.</title>
        <authorList>
            <person name="Chen X."/>
        </authorList>
    </citation>
    <scope>NUCLEOTIDE SEQUENCE [LARGE SCALE GENOMIC DNA]</scope>
    <source>
        <strain evidence="2">MN2024</strain>
        <tissue evidence="2">Gills</tissue>
    </source>
</reference>
<evidence type="ECO:0000256" key="1">
    <source>
        <dbReference type="SAM" id="MobiDB-lite"/>
    </source>
</evidence>
<feature type="non-terminal residue" evidence="2">
    <location>
        <position position="1"/>
    </location>
</feature>
<feature type="region of interest" description="Disordered" evidence="1">
    <location>
        <begin position="33"/>
        <end position="99"/>
    </location>
</feature>